<dbReference type="RefSeq" id="XP_010278429.1">
    <property type="nucleotide sequence ID" value="XM_010280127.2"/>
</dbReference>
<dbReference type="InParanoid" id="A0A1U8BAZ3"/>
<dbReference type="Pfam" id="PF03171">
    <property type="entry name" value="2OG-FeII_Oxy"/>
    <property type="match status" value="1"/>
</dbReference>
<dbReference type="KEGG" id="nnu:104612632"/>
<keyword evidence="3 4" id="KW-0408">Iron</keyword>
<dbReference type="GO" id="GO:0046872">
    <property type="term" value="F:metal ion binding"/>
    <property type="evidence" value="ECO:0007669"/>
    <property type="project" value="UniProtKB-KW"/>
</dbReference>
<protein>
    <submittedName>
        <fullName evidence="7">Flavonol synthase/flavanone 3-hydroxylase-like</fullName>
    </submittedName>
</protein>
<dbReference type="InterPro" id="IPR044861">
    <property type="entry name" value="IPNS-like_FE2OG_OXY"/>
</dbReference>
<evidence type="ECO:0000313" key="7">
    <source>
        <dbReference type="RefSeq" id="XP_010278429.1"/>
    </source>
</evidence>
<dbReference type="OMA" id="EDIGICV"/>
<comment type="similarity">
    <text evidence="1 4">Belongs to the iron/ascorbate-dependent oxidoreductase family.</text>
</comment>
<feature type="domain" description="Fe2OG dioxygenase" evidence="5">
    <location>
        <begin position="223"/>
        <end position="321"/>
    </location>
</feature>
<keyword evidence="4" id="KW-0560">Oxidoreductase</keyword>
<sequence>MAASAVPALTSNGFTPATTRVLEWPEPVQRVQELAESGIKSLPPRYIKPEEERKPTYETVSKAELPPVVDLSGIEEGDVQQLSVLSCACREWGVFQVGNHGIPSERLKSVMRVSRGFFDLPMAEKLKYANNPVTYEGYGSRLGVQKGIPLDWNDYYFHLLRPISATNGQQKWPRQPTEYRRVISEYGEMVMGLCKRLLSIFSRDLKLEEEGSLLERLGGESGLEASYRMNYYPKCPQPELALGLSPHTDPGAMTVLLQDVPGLQVQRDGLWFSVPPVEGALVVILGDQLEIVSNGIYNSVNHRTTVNREKERMSMVVFVNPLADKKIGPLETLVKRSSGFPLYQEMSFNEYRKFIRTLGIQGKAILASIANANPQNI</sequence>
<evidence type="ECO:0000256" key="4">
    <source>
        <dbReference type="RuleBase" id="RU003682"/>
    </source>
</evidence>
<dbReference type="GO" id="GO:0016491">
    <property type="term" value="F:oxidoreductase activity"/>
    <property type="evidence" value="ECO:0007669"/>
    <property type="project" value="UniProtKB-KW"/>
</dbReference>
<dbReference type="OrthoDB" id="288590at2759"/>
<keyword evidence="6" id="KW-1185">Reference proteome</keyword>
<evidence type="ECO:0000313" key="6">
    <source>
        <dbReference type="Proteomes" id="UP000189703"/>
    </source>
</evidence>
<gene>
    <name evidence="7" type="primary">LOC104612632</name>
</gene>
<accession>A0A1U8BAZ3</accession>
<evidence type="ECO:0000256" key="1">
    <source>
        <dbReference type="ARBA" id="ARBA00008056"/>
    </source>
</evidence>
<name>A0A1U8BAZ3_NELNU</name>
<proteinExistence type="inferred from homology"/>
<dbReference type="InterPro" id="IPR050295">
    <property type="entry name" value="Plant_2OG-oxidoreductases"/>
</dbReference>
<dbReference type="Proteomes" id="UP000189703">
    <property type="component" value="Unplaced"/>
</dbReference>
<dbReference type="PANTHER" id="PTHR47991">
    <property type="entry name" value="OXOGLUTARATE/IRON-DEPENDENT DIOXYGENASE"/>
    <property type="match status" value="1"/>
</dbReference>
<evidence type="ECO:0000259" key="5">
    <source>
        <dbReference type="PROSITE" id="PS51471"/>
    </source>
</evidence>
<dbReference type="eggNOG" id="KOG0143">
    <property type="taxonomic scope" value="Eukaryota"/>
</dbReference>
<organism evidence="6 7">
    <name type="scientific">Nelumbo nucifera</name>
    <name type="common">Sacred lotus</name>
    <dbReference type="NCBI Taxonomy" id="4432"/>
    <lineage>
        <taxon>Eukaryota</taxon>
        <taxon>Viridiplantae</taxon>
        <taxon>Streptophyta</taxon>
        <taxon>Embryophyta</taxon>
        <taxon>Tracheophyta</taxon>
        <taxon>Spermatophyta</taxon>
        <taxon>Magnoliopsida</taxon>
        <taxon>Proteales</taxon>
        <taxon>Nelumbonaceae</taxon>
        <taxon>Nelumbo</taxon>
    </lineage>
</organism>
<dbReference type="AlphaFoldDB" id="A0A1U8BAZ3"/>
<reference evidence="7" key="1">
    <citation type="submission" date="2025-08" db="UniProtKB">
        <authorList>
            <consortium name="RefSeq"/>
        </authorList>
    </citation>
    <scope>IDENTIFICATION</scope>
</reference>
<dbReference type="InterPro" id="IPR005123">
    <property type="entry name" value="Oxoglu/Fe-dep_dioxygenase_dom"/>
</dbReference>
<dbReference type="InterPro" id="IPR026992">
    <property type="entry name" value="DIOX_N"/>
</dbReference>
<dbReference type="Gene3D" id="2.60.120.330">
    <property type="entry name" value="B-lactam Antibiotic, Isopenicillin N Synthase, Chain"/>
    <property type="match status" value="1"/>
</dbReference>
<dbReference type="InterPro" id="IPR027443">
    <property type="entry name" value="IPNS-like_sf"/>
</dbReference>
<dbReference type="SUPFAM" id="SSF51197">
    <property type="entry name" value="Clavaminate synthase-like"/>
    <property type="match status" value="1"/>
</dbReference>
<dbReference type="GeneID" id="104612632"/>
<dbReference type="FunFam" id="2.60.120.330:FF:000079">
    <property type="entry name" value="Protein SRG1"/>
    <property type="match status" value="1"/>
</dbReference>
<dbReference type="PROSITE" id="PS51471">
    <property type="entry name" value="FE2OG_OXY"/>
    <property type="match status" value="1"/>
</dbReference>
<dbReference type="Pfam" id="PF14226">
    <property type="entry name" value="DIOX_N"/>
    <property type="match status" value="1"/>
</dbReference>
<evidence type="ECO:0000256" key="2">
    <source>
        <dbReference type="ARBA" id="ARBA00022723"/>
    </source>
</evidence>
<evidence type="ECO:0000256" key="3">
    <source>
        <dbReference type="ARBA" id="ARBA00023004"/>
    </source>
</evidence>
<keyword evidence="2 4" id="KW-0479">Metal-binding</keyword>